<dbReference type="GO" id="GO:0008955">
    <property type="term" value="F:peptidoglycan glycosyltransferase activity"/>
    <property type="evidence" value="ECO:0007669"/>
    <property type="project" value="UniProtKB-EC"/>
</dbReference>
<evidence type="ECO:0000256" key="4">
    <source>
        <dbReference type="ARBA" id="ARBA00022692"/>
    </source>
</evidence>
<dbReference type="Pfam" id="PF01098">
    <property type="entry name" value="FTSW_RODA_SPOVE"/>
    <property type="match status" value="1"/>
</dbReference>
<dbReference type="PANTHER" id="PTHR30474">
    <property type="entry name" value="CELL CYCLE PROTEIN"/>
    <property type="match status" value="1"/>
</dbReference>
<comment type="caution">
    <text evidence="13">The sequence shown here is derived from an EMBL/GenBank/DDBJ whole genome shotgun (WGS) entry which is preliminary data.</text>
</comment>
<dbReference type="GO" id="GO:0015648">
    <property type="term" value="F:lipid-linked peptidoglycan transporter activity"/>
    <property type="evidence" value="ECO:0007669"/>
    <property type="project" value="TreeGrafter"/>
</dbReference>
<dbReference type="GO" id="GO:0051301">
    <property type="term" value="P:cell division"/>
    <property type="evidence" value="ECO:0007669"/>
    <property type="project" value="InterPro"/>
</dbReference>
<accession>A0A0F9GPC3</accession>
<evidence type="ECO:0000256" key="6">
    <source>
        <dbReference type="ARBA" id="ARBA00022984"/>
    </source>
</evidence>
<evidence type="ECO:0000256" key="11">
    <source>
        <dbReference type="ARBA" id="ARBA00049902"/>
    </source>
</evidence>
<evidence type="ECO:0000256" key="10">
    <source>
        <dbReference type="ARBA" id="ARBA00044770"/>
    </source>
</evidence>
<feature type="transmembrane region" description="Helical" evidence="12">
    <location>
        <begin position="83"/>
        <end position="103"/>
    </location>
</feature>
<evidence type="ECO:0000256" key="7">
    <source>
        <dbReference type="ARBA" id="ARBA00022989"/>
    </source>
</evidence>
<dbReference type="PANTHER" id="PTHR30474:SF2">
    <property type="entry name" value="PEPTIDOGLYCAN GLYCOSYLTRANSFERASE FTSW-RELATED"/>
    <property type="match status" value="1"/>
</dbReference>
<keyword evidence="6" id="KW-0573">Peptidoglycan synthesis</keyword>
<evidence type="ECO:0000256" key="9">
    <source>
        <dbReference type="ARBA" id="ARBA00032370"/>
    </source>
</evidence>
<comment type="catalytic activity">
    <reaction evidence="11">
        <text>[GlcNAc-(1-&gt;4)-Mur2Ac(oyl-L-Ala-gamma-D-Glu-L-Lys-D-Ala-D-Ala)](n)-di-trans,octa-cis-undecaprenyl diphosphate + beta-D-GlcNAc-(1-&gt;4)-Mur2Ac(oyl-L-Ala-gamma-D-Glu-L-Lys-D-Ala-D-Ala)-di-trans,octa-cis-undecaprenyl diphosphate = [GlcNAc-(1-&gt;4)-Mur2Ac(oyl-L-Ala-gamma-D-Glu-L-Lys-D-Ala-D-Ala)](n+1)-di-trans,octa-cis-undecaprenyl diphosphate + di-trans,octa-cis-undecaprenyl diphosphate + H(+)</text>
        <dbReference type="Rhea" id="RHEA:23708"/>
        <dbReference type="Rhea" id="RHEA-COMP:9602"/>
        <dbReference type="Rhea" id="RHEA-COMP:9603"/>
        <dbReference type="ChEBI" id="CHEBI:15378"/>
        <dbReference type="ChEBI" id="CHEBI:58405"/>
        <dbReference type="ChEBI" id="CHEBI:60033"/>
        <dbReference type="ChEBI" id="CHEBI:78435"/>
        <dbReference type="EC" id="2.4.99.28"/>
    </reaction>
</comment>
<dbReference type="EMBL" id="LAZR01017382">
    <property type="protein sequence ID" value="KKM00659.1"/>
    <property type="molecule type" value="Genomic_DNA"/>
</dbReference>
<evidence type="ECO:0000313" key="13">
    <source>
        <dbReference type="EMBL" id="KKM00659.1"/>
    </source>
</evidence>
<dbReference type="InterPro" id="IPR001182">
    <property type="entry name" value="FtsW/RodA"/>
</dbReference>
<protein>
    <recommendedName>
        <fullName evidence="10">peptidoglycan glycosyltransferase</fullName>
        <ecNumber evidence="10">2.4.99.28</ecNumber>
    </recommendedName>
    <alternativeName>
        <fullName evidence="9">Peptidoglycan polymerase</fullName>
    </alternativeName>
</protein>
<name>A0A0F9GPC3_9ZZZZ</name>
<evidence type="ECO:0000256" key="8">
    <source>
        <dbReference type="ARBA" id="ARBA00023136"/>
    </source>
</evidence>
<keyword evidence="4 12" id="KW-0812">Transmembrane</keyword>
<keyword evidence="7 12" id="KW-1133">Transmembrane helix</keyword>
<dbReference type="AlphaFoldDB" id="A0A0F9GPC3"/>
<organism evidence="13">
    <name type="scientific">marine sediment metagenome</name>
    <dbReference type="NCBI Taxonomy" id="412755"/>
    <lineage>
        <taxon>unclassified sequences</taxon>
        <taxon>metagenomes</taxon>
        <taxon>ecological metagenomes</taxon>
    </lineage>
</organism>
<evidence type="ECO:0000256" key="1">
    <source>
        <dbReference type="ARBA" id="ARBA00004141"/>
    </source>
</evidence>
<feature type="non-terminal residue" evidence="13">
    <location>
        <position position="259"/>
    </location>
</feature>
<keyword evidence="3" id="KW-0808">Transferase</keyword>
<dbReference type="GO" id="GO:0032153">
    <property type="term" value="C:cell division site"/>
    <property type="evidence" value="ECO:0007669"/>
    <property type="project" value="TreeGrafter"/>
</dbReference>
<comment type="subcellular location">
    <subcellularLocation>
        <location evidence="1">Membrane</location>
        <topology evidence="1">Multi-pass membrane protein</topology>
    </subcellularLocation>
</comment>
<gene>
    <name evidence="13" type="ORF">LCGC14_1802240</name>
</gene>
<evidence type="ECO:0000256" key="12">
    <source>
        <dbReference type="SAM" id="Phobius"/>
    </source>
</evidence>
<dbReference type="EC" id="2.4.99.28" evidence="10"/>
<feature type="transmembrane region" description="Helical" evidence="12">
    <location>
        <begin position="170"/>
        <end position="187"/>
    </location>
</feature>
<evidence type="ECO:0000256" key="3">
    <source>
        <dbReference type="ARBA" id="ARBA00022679"/>
    </source>
</evidence>
<feature type="transmembrane region" description="Helical" evidence="12">
    <location>
        <begin position="194"/>
        <end position="211"/>
    </location>
</feature>
<sequence>MKRGRNGVRAMTFEHSMLRTATFCLVAAGAIMVYSASSGTTLLSDGGDSSYYLKRYLVSAVIGLLALSFLARRGLGAVRRLTPLLLALALAGLVAVMLPGIGVEANGATRWIGLGPVQVQPSEVAKLALVLYAASLIAAKPERVRSLQGVRPLLLVAGVMSALVVFEPDLGTAIVISLTLGALLIAGGMKIRDLLLLAGALAVLALIFSLIEPYRRDRLVAFLDPWADAEGGGFQSVQGMIAIGSGGPFGVGLGESVQK</sequence>
<dbReference type="GO" id="GO:0009252">
    <property type="term" value="P:peptidoglycan biosynthetic process"/>
    <property type="evidence" value="ECO:0007669"/>
    <property type="project" value="UniProtKB-KW"/>
</dbReference>
<feature type="transmembrane region" description="Helical" evidence="12">
    <location>
        <begin position="51"/>
        <end position="71"/>
    </location>
</feature>
<dbReference type="GO" id="GO:0008360">
    <property type="term" value="P:regulation of cell shape"/>
    <property type="evidence" value="ECO:0007669"/>
    <property type="project" value="UniProtKB-KW"/>
</dbReference>
<evidence type="ECO:0000256" key="5">
    <source>
        <dbReference type="ARBA" id="ARBA00022960"/>
    </source>
</evidence>
<keyword evidence="2" id="KW-0328">Glycosyltransferase</keyword>
<reference evidence="13" key="1">
    <citation type="journal article" date="2015" name="Nature">
        <title>Complex archaea that bridge the gap between prokaryotes and eukaryotes.</title>
        <authorList>
            <person name="Spang A."/>
            <person name="Saw J.H."/>
            <person name="Jorgensen S.L."/>
            <person name="Zaremba-Niedzwiedzka K."/>
            <person name="Martijn J."/>
            <person name="Lind A.E."/>
            <person name="van Eijk R."/>
            <person name="Schleper C."/>
            <person name="Guy L."/>
            <person name="Ettema T.J."/>
        </authorList>
    </citation>
    <scope>NUCLEOTIDE SEQUENCE</scope>
</reference>
<evidence type="ECO:0000256" key="2">
    <source>
        <dbReference type="ARBA" id="ARBA00022676"/>
    </source>
</evidence>
<keyword evidence="8 12" id="KW-0472">Membrane</keyword>
<keyword evidence="5" id="KW-0133">Cell shape</keyword>
<proteinExistence type="predicted"/>
<dbReference type="GO" id="GO:0005886">
    <property type="term" value="C:plasma membrane"/>
    <property type="evidence" value="ECO:0007669"/>
    <property type="project" value="TreeGrafter"/>
</dbReference>